<dbReference type="Gene3D" id="3.40.190.10">
    <property type="entry name" value="Periplasmic binding protein-like II"/>
    <property type="match status" value="1"/>
</dbReference>
<keyword evidence="2 9" id="KW-0813">Transport</keyword>
<dbReference type="AlphaFoldDB" id="A0A380JDU2"/>
<dbReference type="InterPro" id="IPR007210">
    <property type="entry name" value="ABC_Gly_betaine_transp_sub-bd"/>
</dbReference>
<evidence type="ECO:0000256" key="7">
    <source>
        <dbReference type="ARBA" id="ARBA00035642"/>
    </source>
</evidence>
<dbReference type="CDD" id="cd13639">
    <property type="entry name" value="PBP2_OpuAC_like"/>
    <property type="match status" value="1"/>
</dbReference>
<dbReference type="PANTHER" id="PTHR47737:SF1">
    <property type="entry name" value="GLYCINE BETAINE_PROLINE BETAINE TRANSPORT SYSTEM PERMEASE PROTEIN PROW"/>
    <property type="match status" value="1"/>
</dbReference>
<evidence type="ECO:0000259" key="10">
    <source>
        <dbReference type="PROSITE" id="PS50928"/>
    </source>
</evidence>
<feature type="transmembrane region" description="Helical" evidence="9">
    <location>
        <begin position="146"/>
        <end position="173"/>
    </location>
</feature>
<evidence type="ECO:0000256" key="1">
    <source>
        <dbReference type="ARBA" id="ARBA00004141"/>
    </source>
</evidence>
<evidence type="ECO:0000256" key="2">
    <source>
        <dbReference type="ARBA" id="ARBA00022448"/>
    </source>
</evidence>
<proteinExistence type="inferred from homology"/>
<dbReference type="GO" id="GO:0005275">
    <property type="term" value="F:amine transmembrane transporter activity"/>
    <property type="evidence" value="ECO:0007669"/>
    <property type="project" value="TreeGrafter"/>
</dbReference>
<feature type="transmembrane region" description="Helical" evidence="9">
    <location>
        <begin position="298"/>
        <end position="317"/>
    </location>
</feature>
<evidence type="ECO:0000256" key="3">
    <source>
        <dbReference type="ARBA" id="ARBA00022475"/>
    </source>
</evidence>
<comment type="similarity">
    <text evidence="7">In the C-terminal section; belongs to the OsmX family.</text>
</comment>
<dbReference type="GO" id="GO:0043190">
    <property type="term" value="C:ATP-binding cassette (ABC) transporter complex"/>
    <property type="evidence" value="ECO:0007669"/>
    <property type="project" value="InterPro"/>
</dbReference>
<dbReference type="EMBL" id="UHFA01000002">
    <property type="protein sequence ID" value="SUN35577.1"/>
    <property type="molecule type" value="Genomic_DNA"/>
</dbReference>
<accession>A0A380JDU2</accession>
<dbReference type="Proteomes" id="UP000254082">
    <property type="component" value="Unassembled WGS sequence"/>
</dbReference>
<name>A0A380JDU2_STRDO</name>
<gene>
    <name evidence="11" type="primary">proW</name>
    <name evidence="11" type="ORF">NCTC11391_00611</name>
</gene>
<evidence type="ECO:0000313" key="11">
    <source>
        <dbReference type="EMBL" id="SUN35577.1"/>
    </source>
</evidence>
<reference evidence="11 12" key="1">
    <citation type="submission" date="2018-06" db="EMBL/GenBank/DDBJ databases">
        <authorList>
            <consortium name="Pathogen Informatics"/>
            <person name="Doyle S."/>
        </authorList>
    </citation>
    <scope>NUCLEOTIDE SEQUENCE [LARGE SCALE GENOMIC DNA]</scope>
    <source>
        <strain evidence="12">NCTC 11391</strain>
    </source>
</reference>
<dbReference type="GO" id="GO:0031460">
    <property type="term" value="P:glycine betaine transport"/>
    <property type="evidence" value="ECO:0007669"/>
    <property type="project" value="TreeGrafter"/>
</dbReference>
<dbReference type="PROSITE" id="PS50928">
    <property type="entry name" value="ABC_TM1"/>
    <property type="match status" value="1"/>
</dbReference>
<feature type="transmembrane region" description="Helical" evidence="9">
    <location>
        <begin position="257"/>
        <end position="277"/>
    </location>
</feature>
<dbReference type="OrthoDB" id="9787902at2"/>
<dbReference type="GO" id="GO:0015226">
    <property type="term" value="F:carnitine transmembrane transporter activity"/>
    <property type="evidence" value="ECO:0007669"/>
    <property type="project" value="TreeGrafter"/>
</dbReference>
<dbReference type="CDD" id="cd06261">
    <property type="entry name" value="TM_PBP2"/>
    <property type="match status" value="1"/>
</dbReference>
<feature type="transmembrane region" description="Helical" evidence="9">
    <location>
        <begin position="77"/>
        <end position="92"/>
    </location>
</feature>
<evidence type="ECO:0000313" key="12">
    <source>
        <dbReference type="Proteomes" id="UP000254082"/>
    </source>
</evidence>
<keyword evidence="12" id="KW-1185">Reference proteome</keyword>
<dbReference type="RefSeq" id="WP_115324889.1">
    <property type="nucleotide sequence ID" value="NZ_UHFA01000002.1"/>
</dbReference>
<organism evidence="11 12">
    <name type="scientific">Streptococcus downei MFe28</name>
    <dbReference type="NCBI Taxonomy" id="764290"/>
    <lineage>
        <taxon>Bacteria</taxon>
        <taxon>Bacillati</taxon>
        <taxon>Bacillota</taxon>
        <taxon>Bacilli</taxon>
        <taxon>Lactobacillales</taxon>
        <taxon>Streptococcaceae</taxon>
        <taxon>Streptococcus</taxon>
    </lineage>
</organism>
<dbReference type="Pfam" id="PF00528">
    <property type="entry name" value="BPD_transp_1"/>
    <property type="match status" value="1"/>
</dbReference>
<evidence type="ECO:0000256" key="5">
    <source>
        <dbReference type="ARBA" id="ARBA00022989"/>
    </source>
</evidence>
<dbReference type="GO" id="GO:0015871">
    <property type="term" value="P:choline transport"/>
    <property type="evidence" value="ECO:0007669"/>
    <property type="project" value="TreeGrafter"/>
</dbReference>
<dbReference type="SUPFAM" id="SSF161098">
    <property type="entry name" value="MetI-like"/>
    <property type="match status" value="1"/>
</dbReference>
<dbReference type="InterPro" id="IPR035906">
    <property type="entry name" value="MetI-like_sf"/>
</dbReference>
<dbReference type="Gene3D" id="3.40.190.100">
    <property type="entry name" value="Glycine betaine-binding periplasmic protein, domain 2"/>
    <property type="match status" value="1"/>
</dbReference>
<evidence type="ECO:0000256" key="9">
    <source>
        <dbReference type="RuleBase" id="RU363032"/>
    </source>
</evidence>
<dbReference type="PANTHER" id="PTHR47737">
    <property type="entry name" value="GLYCINE BETAINE/PROLINE BETAINE TRANSPORT SYSTEM PERMEASE PROTEIN PROW"/>
    <property type="match status" value="1"/>
</dbReference>
<evidence type="ECO:0000256" key="6">
    <source>
        <dbReference type="ARBA" id="ARBA00023136"/>
    </source>
</evidence>
<dbReference type="Gene3D" id="1.10.3720.10">
    <property type="entry name" value="MetI-like"/>
    <property type="match status" value="1"/>
</dbReference>
<feature type="transmembrane region" description="Helical" evidence="9">
    <location>
        <begin position="104"/>
        <end position="126"/>
    </location>
</feature>
<keyword evidence="3" id="KW-1003">Cell membrane</keyword>
<dbReference type="FunFam" id="1.10.3720.10:FF:000001">
    <property type="entry name" value="Glycine betaine ABC transporter, permease"/>
    <property type="match status" value="1"/>
</dbReference>
<dbReference type="Pfam" id="PF04069">
    <property type="entry name" value="OpuAC"/>
    <property type="match status" value="1"/>
</dbReference>
<comment type="similarity">
    <text evidence="9">Belongs to the binding-protein-dependent transport system permease family.</text>
</comment>
<sequence>MRNLESLLLAGIGKLPISNYMDSFVDWLTKTFSGLFSVLKIIGDGLMGFISSTLTFINPWILMLLIVALAYLISKKWSFTILTAIGLLYIYNQELWGDLINTFTLVLLSSLISILIGIPLGIWMAKNETAKKVINPILDFMQTMPAFVYLIPAVAFFGIGMVPGVFASVIFALPPTVRMTNLGIREIPTELVEASDAFGSTSQQKLFGVELPLAKNTIMAGINQTIMLSLSMVVTASMIGAPGLGNGVLSALQHAEIGNGFVNGLALVILAIIIDRFTQKLNAPVGQKQANKPKWQKWLAPALILAFLATGITQAVVSHTGSHKEKVTLAYVEWDSEVASTNVLAEALKQEGYDVDIKPLDNAVAWKSVADGSVDASVSAWLPATHKAQYDKYKGQLDDLGVNLKGTKLGLAVPSYMKGVNSIEDLSDQADSTITGIEPGAGIMSGAEKAQKEYSNLSSWKVSSSSTGAMTTSLEQAIKNKDEIVITAWKPHWMFAKYDLKFLKDPKGVFGKSENIHTIAKKGLKDENPGAYKLINNFHWSSSDMESVMLDINKGTSPEKAAQKWIKNHKSQVAEWSK</sequence>
<dbReference type="InterPro" id="IPR000515">
    <property type="entry name" value="MetI-like"/>
</dbReference>
<keyword evidence="6 9" id="KW-0472">Membrane</keyword>
<comment type="similarity">
    <text evidence="8">In the N-terminal section; belongs to the binding-protein-dependent transport system permease family.</text>
</comment>
<evidence type="ECO:0000256" key="4">
    <source>
        <dbReference type="ARBA" id="ARBA00022692"/>
    </source>
</evidence>
<comment type="subcellular location">
    <subcellularLocation>
        <location evidence="9">Cell membrane</location>
        <topology evidence="9">Multi-pass membrane protein</topology>
    </subcellularLocation>
    <subcellularLocation>
        <location evidence="1">Membrane</location>
        <topology evidence="1">Multi-pass membrane protein</topology>
    </subcellularLocation>
</comment>
<protein>
    <submittedName>
        <fullName evidence="11">Glycine betaine-binding protein/glycinebetaine transport system permease</fullName>
    </submittedName>
</protein>
<keyword evidence="5 9" id="KW-1133">Transmembrane helix</keyword>
<feature type="transmembrane region" description="Helical" evidence="9">
    <location>
        <begin position="225"/>
        <end position="245"/>
    </location>
</feature>
<feature type="domain" description="ABC transmembrane type-1" evidence="10">
    <location>
        <begin position="99"/>
        <end position="278"/>
    </location>
</feature>
<evidence type="ECO:0000256" key="8">
    <source>
        <dbReference type="ARBA" id="ARBA00035652"/>
    </source>
</evidence>
<dbReference type="SUPFAM" id="SSF53850">
    <property type="entry name" value="Periplasmic binding protein-like II"/>
    <property type="match status" value="1"/>
</dbReference>
<keyword evidence="4 9" id="KW-0812">Transmembrane</keyword>
<feature type="transmembrane region" description="Helical" evidence="9">
    <location>
        <begin position="46"/>
        <end position="71"/>
    </location>
</feature>